<dbReference type="PATRIC" id="fig|1232189.3.peg.580"/>
<evidence type="ECO:0000259" key="1">
    <source>
        <dbReference type="Pfam" id="PF09851"/>
    </source>
</evidence>
<reference evidence="2 3" key="2">
    <citation type="submission" date="2013-03" db="EMBL/GenBank/DDBJ databases">
        <title>Diversity in Clostridium botulinum.</title>
        <authorList>
            <person name="Timme R.E."/>
            <person name="Allard M."/>
            <person name="Luo Y."/>
            <person name="Strain E."/>
            <person name="Gonzalez-Escalona N."/>
            <person name="Brown E."/>
        </authorList>
    </citation>
    <scope>NUCLEOTIDE SEQUENCE [LARGE SCALE GENOMIC DNA]</scope>
    <source>
        <strain evidence="2 3">CFSAN001627</strain>
    </source>
</reference>
<protein>
    <recommendedName>
        <fullName evidence="1">SHOCT domain-containing protein</fullName>
    </recommendedName>
</protein>
<organism evidence="2 3">
    <name type="scientific">Clostridium botulinum CFSAN001627</name>
    <dbReference type="NCBI Taxonomy" id="1232189"/>
    <lineage>
        <taxon>Bacteria</taxon>
        <taxon>Bacillati</taxon>
        <taxon>Bacillota</taxon>
        <taxon>Clostridia</taxon>
        <taxon>Eubacteriales</taxon>
        <taxon>Clostridiaceae</taxon>
        <taxon>Clostridium</taxon>
    </lineage>
</organism>
<evidence type="ECO:0000313" key="2">
    <source>
        <dbReference type="EMBL" id="EKN42963.1"/>
    </source>
</evidence>
<name>M1ZZ74_CLOBO</name>
<dbReference type="InterPro" id="IPR018649">
    <property type="entry name" value="SHOCT"/>
</dbReference>
<evidence type="ECO:0000313" key="3">
    <source>
        <dbReference type="Proteomes" id="UP000011944"/>
    </source>
</evidence>
<accession>M1ZZ74</accession>
<sequence length="208" mass="23591">MGVFSKLKENKDKKNLKLTEFNKDNEKYGSQIRSTKTSYLGGHIDFNCGIPIHGTIDIYEKGIVFVPSVKSYKFVGFSIPFQDIINVEYKNEKDIEKDVTMTRLFLLGIYAFGAKKKKVENHDYLILTCNQGGIENKIIFEASLATVLVTDILKARRDSGIISKECNNANNKQDNILEKIKKLGELKDLGVLTEEEFSKKKTELLAKV</sequence>
<feature type="domain" description="SHOCT" evidence="1">
    <location>
        <begin position="178"/>
        <end position="205"/>
    </location>
</feature>
<reference evidence="2 3" key="1">
    <citation type="submission" date="2012-10" db="EMBL/GenBank/DDBJ databases">
        <authorList>
            <person name="Strain E.A."/>
            <person name="Brown E."/>
            <person name="Allard M.W."/>
            <person name="Gonzalez-Escalona N."/>
            <person name="Timme R."/>
        </authorList>
    </citation>
    <scope>NUCLEOTIDE SEQUENCE [LARGE SCALE GENOMIC DNA]</scope>
    <source>
        <strain evidence="2 3">CFSAN001627</strain>
    </source>
</reference>
<dbReference type="Pfam" id="PF09851">
    <property type="entry name" value="SHOCT"/>
    <property type="match status" value="1"/>
</dbReference>
<gene>
    <name evidence="2" type="ORF">CFSAN001627_03560</name>
</gene>
<proteinExistence type="predicted"/>
<dbReference type="Proteomes" id="UP000011944">
    <property type="component" value="Unassembled WGS sequence"/>
</dbReference>
<dbReference type="EMBL" id="AMXI01000197">
    <property type="protein sequence ID" value="EKN42963.1"/>
    <property type="molecule type" value="Genomic_DNA"/>
</dbReference>
<dbReference type="AlphaFoldDB" id="M1ZZ74"/>
<comment type="caution">
    <text evidence="2">The sequence shown here is derived from an EMBL/GenBank/DDBJ whole genome shotgun (WGS) entry which is preliminary data.</text>
</comment>